<dbReference type="Proteomes" id="UP001370758">
    <property type="component" value="Unassembled WGS sequence"/>
</dbReference>
<evidence type="ECO:0000313" key="2">
    <source>
        <dbReference type="Proteomes" id="UP001370758"/>
    </source>
</evidence>
<organism evidence="1 2">
    <name type="scientific">Arthrobotrys musiformis</name>
    <dbReference type="NCBI Taxonomy" id="47236"/>
    <lineage>
        <taxon>Eukaryota</taxon>
        <taxon>Fungi</taxon>
        <taxon>Dikarya</taxon>
        <taxon>Ascomycota</taxon>
        <taxon>Pezizomycotina</taxon>
        <taxon>Orbiliomycetes</taxon>
        <taxon>Orbiliales</taxon>
        <taxon>Orbiliaceae</taxon>
        <taxon>Arthrobotrys</taxon>
    </lineage>
</organism>
<proteinExistence type="predicted"/>
<dbReference type="AlphaFoldDB" id="A0AAV9W276"/>
<dbReference type="EMBL" id="JAVHJL010000007">
    <property type="protein sequence ID" value="KAK6499921.1"/>
    <property type="molecule type" value="Genomic_DNA"/>
</dbReference>
<gene>
    <name evidence="1" type="ORF">TWF481_010277</name>
</gene>
<name>A0AAV9W276_9PEZI</name>
<protein>
    <submittedName>
        <fullName evidence="1">Uncharacterized protein</fullName>
    </submittedName>
</protein>
<keyword evidence="2" id="KW-1185">Reference proteome</keyword>
<comment type="caution">
    <text evidence="1">The sequence shown here is derived from an EMBL/GenBank/DDBJ whole genome shotgun (WGS) entry which is preliminary data.</text>
</comment>
<reference evidence="1 2" key="1">
    <citation type="submission" date="2023-08" db="EMBL/GenBank/DDBJ databases">
        <authorList>
            <person name="Palmer J.M."/>
        </authorList>
    </citation>
    <scope>NUCLEOTIDE SEQUENCE [LARGE SCALE GENOMIC DNA]</scope>
    <source>
        <strain evidence="1 2">TWF481</strain>
    </source>
</reference>
<accession>A0AAV9W276</accession>
<sequence length="447" mass="50357">MSALWLSSITIREYLEEFPESLLGNQHNFRAIGYCIDDYVLLQREFIPHLLLQPQLSSLSLACDRIANGTTDFSSLVSLFEHLSDTLITLKVGNLIANSSGKVAAAIFDMRRLEQICWMSSRLNFDTKGLILKKQKLGQGIKWLRFGVNYDGGNLFIGGLADVSSVNSLHITCSLDAAINAMNACHGLKTINWTPFTEVEFRNLPDPGFITRHWKTLTRLRIFRLDTWSTASDTEGSPLWHTGFLGEILKCCTSLIELAIPIPSEIGISQRLSILQRRRNRVKFQTDEINGVSDNRLETPPHLISVVAQVKYVSLSIHSSIRVSLPNRRAGTQKSGTLGCAFEEWPQVSNNLRCLQFLNQRISTDFYHYQCPIDEYWPIVLTHLLTYLKTPFGGSETGYAVPLPCLQAMITGPDMNEYNHFCEDICETWRVVELKDVEPALKTPGGV</sequence>
<evidence type="ECO:0000313" key="1">
    <source>
        <dbReference type="EMBL" id="KAK6499921.1"/>
    </source>
</evidence>